<reference evidence="1 2" key="1">
    <citation type="submission" date="2020-07" db="EMBL/GenBank/DDBJ databases">
        <title>Sequencing the genomes of 1000 actinobacteria strains.</title>
        <authorList>
            <person name="Klenk H.-P."/>
        </authorList>
    </citation>
    <scope>NUCLEOTIDE SEQUENCE [LARGE SCALE GENOMIC DNA]</scope>
    <source>
        <strain evidence="1 2">DSM 104001</strain>
    </source>
</reference>
<keyword evidence="2" id="KW-1185">Reference proteome</keyword>
<name>A0A853CMF0_9ACTN</name>
<dbReference type="SUPFAM" id="SSF55961">
    <property type="entry name" value="Bet v1-like"/>
    <property type="match status" value="1"/>
</dbReference>
<dbReference type="Pfam" id="PF10604">
    <property type="entry name" value="Polyketide_cyc2"/>
    <property type="match status" value="1"/>
</dbReference>
<sequence length="146" mass="15915">MAVVNAVVERSPEQVWDVLADGHAYSDWVVGTTEIRAVDDGWPALGTAIHYTVGWGPLALRGRTTVRQVEPGHLLGLEADAGMLGSARIVIELSEWGEDTVIVIDEHPLRGPAYWLHSAVSEVLLLVRGRPMVTALAKLVERRHPA</sequence>
<evidence type="ECO:0000313" key="1">
    <source>
        <dbReference type="EMBL" id="NYJ08361.1"/>
    </source>
</evidence>
<organism evidence="1 2">
    <name type="scientific">Petropleomorpha daqingensis</name>
    <dbReference type="NCBI Taxonomy" id="2026353"/>
    <lineage>
        <taxon>Bacteria</taxon>
        <taxon>Bacillati</taxon>
        <taxon>Actinomycetota</taxon>
        <taxon>Actinomycetes</taxon>
        <taxon>Geodermatophilales</taxon>
        <taxon>Geodermatophilaceae</taxon>
        <taxon>Petropleomorpha</taxon>
    </lineage>
</organism>
<dbReference type="InterPro" id="IPR023393">
    <property type="entry name" value="START-like_dom_sf"/>
</dbReference>
<dbReference type="InterPro" id="IPR019587">
    <property type="entry name" value="Polyketide_cyclase/dehydratase"/>
</dbReference>
<dbReference type="EMBL" id="JACBZT010000001">
    <property type="protein sequence ID" value="NYJ08361.1"/>
    <property type="molecule type" value="Genomic_DNA"/>
</dbReference>
<dbReference type="RefSeq" id="WP_179720884.1">
    <property type="nucleotide sequence ID" value="NZ_JACBZT010000001.1"/>
</dbReference>
<gene>
    <name evidence="1" type="ORF">GGQ55_004639</name>
</gene>
<protein>
    <submittedName>
        <fullName evidence="1">Uncharacterized protein YndB with AHSA1/START domain</fullName>
    </submittedName>
</protein>
<dbReference type="AlphaFoldDB" id="A0A853CMF0"/>
<evidence type="ECO:0000313" key="2">
    <source>
        <dbReference type="Proteomes" id="UP000541969"/>
    </source>
</evidence>
<proteinExistence type="predicted"/>
<dbReference type="Proteomes" id="UP000541969">
    <property type="component" value="Unassembled WGS sequence"/>
</dbReference>
<comment type="caution">
    <text evidence="1">The sequence shown here is derived from an EMBL/GenBank/DDBJ whole genome shotgun (WGS) entry which is preliminary data.</text>
</comment>
<dbReference type="Gene3D" id="3.30.530.20">
    <property type="match status" value="1"/>
</dbReference>
<accession>A0A853CMF0</accession>
<dbReference type="CDD" id="cd07812">
    <property type="entry name" value="SRPBCC"/>
    <property type="match status" value="1"/>
</dbReference>